<dbReference type="PANTHER" id="PTHR21137">
    <property type="entry name" value="ODORANT RECEPTOR"/>
    <property type="match status" value="1"/>
</dbReference>
<comment type="caution">
    <text evidence="11">The sequence shown here is derived from an EMBL/GenBank/DDBJ whole genome shotgun (WGS) entry which is preliminary data.</text>
</comment>
<dbReference type="GO" id="GO:0007165">
    <property type="term" value="P:signal transduction"/>
    <property type="evidence" value="ECO:0007669"/>
    <property type="project" value="UniProtKB-KW"/>
</dbReference>
<dbReference type="OrthoDB" id="6617147at2759"/>
<evidence type="ECO:0000256" key="6">
    <source>
        <dbReference type="ARBA" id="ARBA00022989"/>
    </source>
</evidence>
<keyword evidence="2" id="KW-1003">Cell membrane</keyword>
<evidence type="ECO:0000313" key="11">
    <source>
        <dbReference type="EMBL" id="CAD1481017.1"/>
    </source>
</evidence>
<evidence type="ECO:0000256" key="3">
    <source>
        <dbReference type="ARBA" id="ARBA00022606"/>
    </source>
</evidence>
<dbReference type="PANTHER" id="PTHR21137:SF35">
    <property type="entry name" value="ODORANT RECEPTOR 19A-RELATED"/>
    <property type="match status" value="1"/>
</dbReference>
<keyword evidence="10" id="KW-0732">Signal</keyword>
<evidence type="ECO:0000256" key="9">
    <source>
        <dbReference type="ARBA" id="ARBA00023224"/>
    </source>
</evidence>
<sequence length="81" mass="9412">MFFAFYTFLVCQLFHLLFLMAMGQYVINVSEEVFQSIYEAKWYNGLVKSQMLYVLVLRKSLKPSVLTGGGLIPLNLYTFVQ</sequence>
<keyword evidence="7" id="KW-0472">Membrane</keyword>
<protein>
    <recommendedName>
        <fullName evidence="13">Odorant receptor</fullName>
    </recommendedName>
</protein>
<reference evidence="11" key="1">
    <citation type="submission" date="2020-07" db="EMBL/GenBank/DDBJ databases">
        <authorList>
            <person name="Nazaruddin N."/>
        </authorList>
    </citation>
    <scope>NUCLEOTIDE SEQUENCE</scope>
</reference>
<accession>A0A6V7HNL7</accession>
<evidence type="ECO:0000256" key="5">
    <source>
        <dbReference type="ARBA" id="ARBA00022725"/>
    </source>
</evidence>
<keyword evidence="5" id="KW-0552">Olfaction</keyword>
<feature type="chain" id="PRO_5028473216" description="Odorant receptor" evidence="10">
    <location>
        <begin position="24"/>
        <end position="81"/>
    </location>
</feature>
<dbReference type="GO" id="GO:0005549">
    <property type="term" value="F:odorant binding"/>
    <property type="evidence" value="ECO:0007669"/>
    <property type="project" value="InterPro"/>
</dbReference>
<feature type="signal peptide" evidence="10">
    <location>
        <begin position="1"/>
        <end position="23"/>
    </location>
</feature>
<organism evidence="11 12">
    <name type="scientific">Heterotrigona itama</name>
    <dbReference type="NCBI Taxonomy" id="395501"/>
    <lineage>
        <taxon>Eukaryota</taxon>
        <taxon>Metazoa</taxon>
        <taxon>Ecdysozoa</taxon>
        <taxon>Arthropoda</taxon>
        <taxon>Hexapoda</taxon>
        <taxon>Insecta</taxon>
        <taxon>Pterygota</taxon>
        <taxon>Neoptera</taxon>
        <taxon>Endopterygota</taxon>
        <taxon>Hymenoptera</taxon>
        <taxon>Apocrita</taxon>
        <taxon>Aculeata</taxon>
        <taxon>Apoidea</taxon>
        <taxon>Anthophila</taxon>
        <taxon>Apidae</taxon>
        <taxon>Heterotrigona</taxon>
    </lineage>
</organism>
<evidence type="ECO:0000256" key="2">
    <source>
        <dbReference type="ARBA" id="ARBA00022475"/>
    </source>
</evidence>
<keyword evidence="8" id="KW-0675">Receptor</keyword>
<keyword evidence="3" id="KW-0716">Sensory transduction</keyword>
<dbReference type="AlphaFoldDB" id="A0A6V7HNL7"/>
<feature type="non-terminal residue" evidence="11">
    <location>
        <position position="81"/>
    </location>
</feature>
<keyword evidence="9" id="KW-0807">Transducer</keyword>
<dbReference type="Pfam" id="PF02949">
    <property type="entry name" value="7tm_6"/>
    <property type="match status" value="1"/>
</dbReference>
<dbReference type="InterPro" id="IPR004117">
    <property type="entry name" value="7tm6_olfct_rcpt"/>
</dbReference>
<evidence type="ECO:0000256" key="1">
    <source>
        <dbReference type="ARBA" id="ARBA00004651"/>
    </source>
</evidence>
<evidence type="ECO:0000256" key="10">
    <source>
        <dbReference type="SAM" id="SignalP"/>
    </source>
</evidence>
<evidence type="ECO:0000256" key="7">
    <source>
        <dbReference type="ARBA" id="ARBA00023136"/>
    </source>
</evidence>
<dbReference type="EMBL" id="CAJDYZ010013324">
    <property type="protein sequence ID" value="CAD1481017.1"/>
    <property type="molecule type" value="Genomic_DNA"/>
</dbReference>
<dbReference type="GO" id="GO:0005886">
    <property type="term" value="C:plasma membrane"/>
    <property type="evidence" value="ECO:0007669"/>
    <property type="project" value="UniProtKB-SubCell"/>
</dbReference>
<name>A0A6V7HNL7_9HYME</name>
<keyword evidence="4" id="KW-0812">Transmembrane</keyword>
<proteinExistence type="predicted"/>
<evidence type="ECO:0000256" key="8">
    <source>
        <dbReference type="ARBA" id="ARBA00023170"/>
    </source>
</evidence>
<evidence type="ECO:0000256" key="4">
    <source>
        <dbReference type="ARBA" id="ARBA00022692"/>
    </source>
</evidence>
<keyword evidence="12" id="KW-1185">Reference proteome</keyword>
<comment type="subcellular location">
    <subcellularLocation>
        <location evidence="1">Cell membrane</location>
        <topology evidence="1">Multi-pass membrane protein</topology>
    </subcellularLocation>
</comment>
<evidence type="ECO:0000313" key="12">
    <source>
        <dbReference type="Proteomes" id="UP000752696"/>
    </source>
</evidence>
<dbReference type="GO" id="GO:0004984">
    <property type="term" value="F:olfactory receptor activity"/>
    <property type="evidence" value="ECO:0007669"/>
    <property type="project" value="InterPro"/>
</dbReference>
<keyword evidence="6" id="KW-1133">Transmembrane helix</keyword>
<gene>
    <name evidence="11" type="ORF">MHI_LOCUS977408</name>
</gene>
<dbReference type="Proteomes" id="UP000752696">
    <property type="component" value="Unassembled WGS sequence"/>
</dbReference>
<evidence type="ECO:0008006" key="13">
    <source>
        <dbReference type="Google" id="ProtNLM"/>
    </source>
</evidence>